<dbReference type="EMBL" id="BDRX01000136">
    <property type="protein sequence ID" value="GBF98831.1"/>
    <property type="molecule type" value="Genomic_DNA"/>
</dbReference>
<evidence type="ECO:0000313" key="2">
    <source>
        <dbReference type="EMBL" id="GBF98831.1"/>
    </source>
</evidence>
<dbReference type="InParanoid" id="A0A2V0PG85"/>
<evidence type="ECO:0000313" key="3">
    <source>
        <dbReference type="Proteomes" id="UP000247498"/>
    </source>
</evidence>
<organism evidence="2 3">
    <name type="scientific">Raphidocelis subcapitata</name>
    <dbReference type="NCBI Taxonomy" id="307507"/>
    <lineage>
        <taxon>Eukaryota</taxon>
        <taxon>Viridiplantae</taxon>
        <taxon>Chlorophyta</taxon>
        <taxon>core chlorophytes</taxon>
        <taxon>Chlorophyceae</taxon>
        <taxon>CS clade</taxon>
        <taxon>Sphaeropleales</taxon>
        <taxon>Selenastraceae</taxon>
        <taxon>Raphidocelis</taxon>
    </lineage>
</organism>
<comment type="caution">
    <text evidence="2">The sequence shown here is derived from an EMBL/GenBank/DDBJ whole genome shotgun (WGS) entry which is preliminary data.</text>
</comment>
<proteinExistence type="predicted"/>
<protein>
    <submittedName>
        <fullName evidence="2">Uncharacterized protein</fullName>
    </submittedName>
</protein>
<reference evidence="2 3" key="1">
    <citation type="journal article" date="2018" name="Sci. Rep.">
        <title>Raphidocelis subcapitata (=Pseudokirchneriella subcapitata) provides an insight into genome evolution and environmental adaptations in the Sphaeropleales.</title>
        <authorList>
            <person name="Suzuki S."/>
            <person name="Yamaguchi H."/>
            <person name="Nakajima N."/>
            <person name="Kawachi M."/>
        </authorList>
    </citation>
    <scope>NUCLEOTIDE SEQUENCE [LARGE SCALE GENOMIC DNA]</scope>
    <source>
        <strain evidence="2 3">NIES-35</strain>
    </source>
</reference>
<feature type="compositionally biased region" description="Low complexity" evidence="1">
    <location>
        <begin position="23"/>
        <end position="41"/>
    </location>
</feature>
<feature type="region of interest" description="Disordered" evidence="1">
    <location>
        <begin position="1"/>
        <end position="53"/>
    </location>
</feature>
<evidence type="ECO:0000256" key="1">
    <source>
        <dbReference type="SAM" id="MobiDB-lite"/>
    </source>
</evidence>
<gene>
    <name evidence="2" type="ORF">Rsub_11596</name>
</gene>
<dbReference type="AlphaFoldDB" id="A0A2V0PG85"/>
<dbReference type="Proteomes" id="UP000247498">
    <property type="component" value="Unassembled WGS sequence"/>
</dbReference>
<name>A0A2V0PG85_9CHLO</name>
<accession>A0A2V0PG85</accession>
<sequence length="316" mass="33996">MLGGHTTVQRPSAPGARPAPVRLARGAAARSPQAFAAAAAPAPGPQPGGLAGRLGQRRPVWVAYREDRRDAAPPRRSGAATPDADLAAVLAGAVQIIDERMAALRAAPSPERALQLALEVLDPVDHCYTAFADRFASKTKATAVYEARLVAAAADAIAAALWPQLESVLRGKRAMHACFAAAHRLPAWLQLPGERNDRSNEPFRSVVATAQRYYSGYGQIDAAEVRGAFPRDEAHVFAFRFGHHHLAQLVEAELQHRCAAWGMQRGRDFVFCADGHCHGNHSKAPDARHCVVLMFSRRGWNFDRLLAAMDGLAAAC</sequence>
<feature type="compositionally biased region" description="Polar residues" evidence="1">
    <location>
        <begin position="1"/>
        <end position="10"/>
    </location>
</feature>
<keyword evidence="3" id="KW-1185">Reference proteome</keyword>